<feature type="region of interest" description="Disordered" evidence="18">
    <location>
        <begin position="49"/>
        <end position="82"/>
    </location>
</feature>
<comment type="caution">
    <text evidence="20">The sequence shown here is derived from an EMBL/GenBank/DDBJ whole genome shotgun (WGS) entry which is preliminary data.</text>
</comment>
<feature type="signal peptide" evidence="19">
    <location>
        <begin position="1"/>
        <end position="31"/>
    </location>
</feature>
<evidence type="ECO:0000256" key="1">
    <source>
        <dbReference type="ARBA" id="ARBA00005513"/>
    </source>
</evidence>
<evidence type="ECO:0000256" key="11">
    <source>
        <dbReference type="ARBA" id="ARBA00025198"/>
    </source>
</evidence>
<evidence type="ECO:0000313" key="20">
    <source>
        <dbReference type="EMBL" id="TWU65536.1"/>
    </source>
</evidence>
<feature type="compositionally biased region" description="Basic and acidic residues" evidence="18">
    <location>
        <begin position="53"/>
        <end position="82"/>
    </location>
</feature>
<dbReference type="EMBL" id="SJPZ01000001">
    <property type="protein sequence ID" value="TWU65536.1"/>
    <property type="molecule type" value="Genomic_DNA"/>
</dbReference>
<dbReference type="OrthoDB" id="274361at2"/>
<proteinExistence type="inferred from homology"/>
<keyword evidence="2 15" id="KW-0813">Transport</keyword>
<comment type="function">
    <text evidence="11 15">F(1)F(0) ATP synthase produces ATP from ADP in the presence of a proton or sodium gradient. F-type ATPases consist of two structural domains, F(1) containing the extramembraneous catalytic core and F(0) containing the membrane proton channel, linked together by a central stalk and a peripheral stalk. During catalysis, ATP synthesis in the catalytic domain of F(1) is coupled via a rotary mechanism of the central stalk subunits to proton translocation.</text>
</comment>
<feature type="coiled-coil region" evidence="17">
    <location>
        <begin position="132"/>
        <end position="203"/>
    </location>
</feature>
<protein>
    <recommendedName>
        <fullName evidence="15">ATP synthase subunit b</fullName>
    </recommendedName>
    <alternativeName>
        <fullName evidence="15">ATP synthase F(0) sector subunit b</fullName>
    </alternativeName>
    <alternativeName>
        <fullName evidence="15">ATPase subunit I</fullName>
    </alternativeName>
    <alternativeName>
        <fullName evidence="15">F-type ATPase subunit b</fullName>
        <shortName evidence="15">F-ATPase subunit b</shortName>
    </alternativeName>
</protein>
<keyword evidence="9 15" id="KW-0472">Membrane</keyword>
<evidence type="ECO:0000256" key="16">
    <source>
        <dbReference type="RuleBase" id="RU003848"/>
    </source>
</evidence>
<dbReference type="CDD" id="cd06503">
    <property type="entry name" value="ATP-synt_Fo_b"/>
    <property type="match status" value="1"/>
</dbReference>
<evidence type="ECO:0000256" key="10">
    <source>
        <dbReference type="ARBA" id="ARBA00023310"/>
    </source>
</evidence>
<keyword evidence="19" id="KW-0732">Signal</keyword>
<comment type="function">
    <text evidence="12">Component of the F(0) channel, it forms part of the peripheral stalk, linking F(1) to F(0). The b'-subunit is a diverged and duplicated form of b found in plants and photosynthetic bacteria.</text>
</comment>
<keyword evidence="6 15" id="KW-0375">Hydrogen ion transport</keyword>
<feature type="transmembrane region" description="Helical" evidence="15">
    <location>
        <begin position="95"/>
        <end position="114"/>
    </location>
</feature>
<dbReference type="AlphaFoldDB" id="A0A5C6FT94"/>
<keyword evidence="8 15" id="KW-0406">Ion transport</keyword>
<gene>
    <name evidence="15 20" type="primary">atpF</name>
    <name evidence="20" type="ORF">V7x_10840</name>
</gene>
<reference evidence="20 21" key="1">
    <citation type="submission" date="2019-02" db="EMBL/GenBank/DDBJ databases">
        <title>Deep-cultivation of Planctomycetes and their phenomic and genomic characterization uncovers novel biology.</title>
        <authorList>
            <person name="Wiegand S."/>
            <person name="Jogler M."/>
            <person name="Boedeker C."/>
            <person name="Pinto D."/>
            <person name="Vollmers J."/>
            <person name="Rivas-Marin E."/>
            <person name="Kohn T."/>
            <person name="Peeters S.H."/>
            <person name="Heuer A."/>
            <person name="Rast P."/>
            <person name="Oberbeckmann S."/>
            <person name="Bunk B."/>
            <person name="Jeske O."/>
            <person name="Meyerdierks A."/>
            <person name="Storesund J.E."/>
            <person name="Kallscheuer N."/>
            <person name="Luecker S."/>
            <person name="Lage O.M."/>
            <person name="Pohl T."/>
            <person name="Merkel B.J."/>
            <person name="Hornburger P."/>
            <person name="Mueller R.-W."/>
            <person name="Bruemmer F."/>
            <person name="Labrenz M."/>
            <person name="Spormann A.M."/>
            <person name="Op Den Camp H."/>
            <person name="Overmann J."/>
            <person name="Amann R."/>
            <person name="Jetten M.S.M."/>
            <person name="Mascher T."/>
            <person name="Medema M.H."/>
            <person name="Devos D.P."/>
            <person name="Kaster A.-K."/>
            <person name="Ovreas L."/>
            <person name="Rohde M."/>
            <person name="Galperin M.Y."/>
            <person name="Jogler C."/>
        </authorList>
    </citation>
    <scope>NUCLEOTIDE SEQUENCE [LARGE SCALE GENOMIC DNA]</scope>
    <source>
        <strain evidence="20 21">V7</strain>
    </source>
</reference>
<evidence type="ECO:0000313" key="21">
    <source>
        <dbReference type="Proteomes" id="UP000316476"/>
    </source>
</evidence>
<dbReference type="GO" id="GO:0012505">
    <property type="term" value="C:endomembrane system"/>
    <property type="evidence" value="ECO:0007669"/>
    <property type="project" value="UniProtKB-SubCell"/>
</dbReference>
<accession>A0A5C6FT94</accession>
<dbReference type="Proteomes" id="UP000316476">
    <property type="component" value="Unassembled WGS sequence"/>
</dbReference>
<evidence type="ECO:0000256" key="6">
    <source>
        <dbReference type="ARBA" id="ARBA00022781"/>
    </source>
</evidence>
<comment type="subunit">
    <text evidence="13">F-type ATPases have 2 components, F(1) - the catalytic core - and F(0) - the membrane proton channel. F(1) has five subunits: alpha(3), beta(3), gamma(1), delta(1), epsilon(1). F(0) has four main subunits: a(1), b(2) and c(10-14). The alpha and beta chains form an alternating ring which encloses part of the gamma chain. F(1) is attached to F(0) by a central stalk formed by the gamma and epsilon chains, while a peripheral stalk is formed by the delta and b chains.</text>
</comment>
<organism evidence="20 21">
    <name type="scientific">Crateriforma conspicua</name>
    <dbReference type="NCBI Taxonomy" id="2527996"/>
    <lineage>
        <taxon>Bacteria</taxon>
        <taxon>Pseudomonadati</taxon>
        <taxon>Planctomycetota</taxon>
        <taxon>Planctomycetia</taxon>
        <taxon>Planctomycetales</taxon>
        <taxon>Planctomycetaceae</taxon>
        <taxon>Crateriforma</taxon>
    </lineage>
</organism>
<comment type="similarity">
    <text evidence="1 15 16">Belongs to the ATPase B chain family.</text>
</comment>
<dbReference type="NCBIfam" id="TIGR01144">
    <property type="entry name" value="ATP_synt_b"/>
    <property type="match status" value="1"/>
</dbReference>
<keyword evidence="3 15" id="KW-1003">Cell membrane</keyword>
<name>A0A5C6FT94_9PLAN</name>
<dbReference type="HAMAP" id="MF_01398">
    <property type="entry name" value="ATP_synth_b_bprime"/>
    <property type="match status" value="1"/>
</dbReference>
<comment type="subcellular location">
    <subcellularLocation>
        <location evidence="15">Cell membrane</location>
        <topology evidence="15">Single-pass membrane protein</topology>
    </subcellularLocation>
    <subcellularLocation>
        <location evidence="14">Endomembrane system</location>
        <topology evidence="14">Single-pass membrane protein</topology>
    </subcellularLocation>
</comment>
<dbReference type="GO" id="GO:0045259">
    <property type="term" value="C:proton-transporting ATP synthase complex"/>
    <property type="evidence" value="ECO:0007669"/>
    <property type="project" value="UniProtKB-KW"/>
</dbReference>
<evidence type="ECO:0000256" key="8">
    <source>
        <dbReference type="ARBA" id="ARBA00023065"/>
    </source>
</evidence>
<keyword evidence="10 15" id="KW-0066">ATP synthesis</keyword>
<dbReference type="GO" id="GO:0046961">
    <property type="term" value="F:proton-transporting ATPase activity, rotational mechanism"/>
    <property type="evidence" value="ECO:0007669"/>
    <property type="project" value="TreeGrafter"/>
</dbReference>
<dbReference type="GO" id="GO:0046933">
    <property type="term" value="F:proton-transporting ATP synthase activity, rotational mechanism"/>
    <property type="evidence" value="ECO:0007669"/>
    <property type="project" value="UniProtKB-UniRule"/>
</dbReference>
<keyword evidence="17" id="KW-0175">Coiled coil</keyword>
<evidence type="ECO:0000256" key="17">
    <source>
        <dbReference type="SAM" id="Coils"/>
    </source>
</evidence>
<evidence type="ECO:0000256" key="18">
    <source>
        <dbReference type="SAM" id="MobiDB-lite"/>
    </source>
</evidence>
<evidence type="ECO:0000256" key="3">
    <source>
        <dbReference type="ARBA" id="ARBA00022475"/>
    </source>
</evidence>
<feature type="chain" id="PRO_5022902107" description="ATP synthase subunit b" evidence="19">
    <location>
        <begin position="32"/>
        <end position="248"/>
    </location>
</feature>
<dbReference type="InterPro" id="IPR005864">
    <property type="entry name" value="ATP_synth_F0_bsu_bac"/>
</dbReference>
<keyword evidence="4 15" id="KW-0138">CF(0)</keyword>
<evidence type="ECO:0000256" key="5">
    <source>
        <dbReference type="ARBA" id="ARBA00022692"/>
    </source>
</evidence>
<sequence length="248" mass="26730" precursor="true">MLKIMSVISMRFPMLLMFAVLAMSAGSYVSAADEPEDAVEVELTSADGSDADAADHEGDDHAGDDHGEGDHQHDGDDGHGDEAEGGLLSFDFGSAMFNVLIFLFVFSVLSAFVWPNVLGGLRAREDKIRSDLQAAEQANSDAAKLLKEYQVKLDDAAQQVQSMLAEARNDAQATGQRIVDEAKQEASRQQERAVAEIQTAKKVALSEIAGQTSDLAIKLAGSVVGRELNEQEHSELIRQSLDRLPSNN</sequence>
<keyword evidence="5 15" id="KW-0812">Transmembrane</keyword>
<evidence type="ECO:0000256" key="4">
    <source>
        <dbReference type="ARBA" id="ARBA00022547"/>
    </source>
</evidence>
<dbReference type="Pfam" id="PF00430">
    <property type="entry name" value="ATP-synt_B"/>
    <property type="match status" value="1"/>
</dbReference>
<evidence type="ECO:0000256" key="12">
    <source>
        <dbReference type="ARBA" id="ARBA00025614"/>
    </source>
</evidence>
<evidence type="ECO:0000256" key="13">
    <source>
        <dbReference type="ARBA" id="ARBA00026054"/>
    </source>
</evidence>
<dbReference type="InterPro" id="IPR002146">
    <property type="entry name" value="ATP_synth_b/b'su_bac/chlpt"/>
</dbReference>
<comment type="subunit">
    <text evidence="15">F-type ATPases have 2 components, F(1) - the catalytic core - and F(0) - the membrane proton channel. F(1) has five subunits: alpha(3), beta(3), gamma(1), delta(1), epsilon(1). F(0) has three main subunits: a(1), b(2) and c(10-14). The alpha and beta chains form an alternating ring which encloses part of the gamma chain. F(1) is attached to F(0) by a central stalk formed by the gamma and epsilon chains, while a peripheral stalk is formed by the delta and b chains.</text>
</comment>
<evidence type="ECO:0000256" key="2">
    <source>
        <dbReference type="ARBA" id="ARBA00022448"/>
    </source>
</evidence>
<dbReference type="GO" id="GO:0005886">
    <property type="term" value="C:plasma membrane"/>
    <property type="evidence" value="ECO:0007669"/>
    <property type="project" value="UniProtKB-SubCell"/>
</dbReference>
<evidence type="ECO:0000256" key="7">
    <source>
        <dbReference type="ARBA" id="ARBA00022989"/>
    </source>
</evidence>
<evidence type="ECO:0000256" key="9">
    <source>
        <dbReference type="ARBA" id="ARBA00023136"/>
    </source>
</evidence>
<evidence type="ECO:0000256" key="15">
    <source>
        <dbReference type="HAMAP-Rule" id="MF_01398"/>
    </source>
</evidence>
<dbReference type="PANTHER" id="PTHR33445:SF1">
    <property type="entry name" value="ATP SYNTHASE SUBUNIT B"/>
    <property type="match status" value="1"/>
</dbReference>
<keyword evidence="7 15" id="KW-1133">Transmembrane helix</keyword>
<evidence type="ECO:0000256" key="14">
    <source>
        <dbReference type="ARBA" id="ARBA00037847"/>
    </source>
</evidence>
<dbReference type="PANTHER" id="PTHR33445">
    <property type="entry name" value="ATP SYNTHASE SUBUNIT B', CHLOROPLASTIC"/>
    <property type="match status" value="1"/>
</dbReference>
<evidence type="ECO:0000256" key="19">
    <source>
        <dbReference type="SAM" id="SignalP"/>
    </source>
</evidence>
<dbReference type="InterPro" id="IPR050059">
    <property type="entry name" value="ATP_synthase_B_chain"/>
</dbReference>
<dbReference type="RefSeq" id="WP_146411680.1">
    <property type="nucleotide sequence ID" value="NZ_SJPZ01000001.1"/>
</dbReference>